<dbReference type="SUPFAM" id="SSF52540">
    <property type="entry name" value="P-loop containing nucleoside triphosphate hydrolases"/>
    <property type="match status" value="1"/>
</dbReference>
<dbReference type="InterPro" id="IPR027417">
    <property type="entry name" value="P-loop_NTPase"/>
</dbReference>
<dbReference type="CDD" id="cd05387">
    <property type="entry name" value="BY-kinase"/>
    <property type="match status" value="1"/>
</dbReference>
<feature type="coiled-coil region" evidence="9">
    <location>
        <begin position="211"/>
        <end position="275"/>
    </location>
</feature>
<dbReference type="EC" id="2.7.10.2" evidence="2"/>
<protein>
    <recommendedName>
        <fullName evidence="2">non-specific protein-tyrosine kinase</fullName>
        <ecNumber evidence="2">2.7.10.2</ecNumber>
    </recommendedName>
</protein>
<feature type="transmembrane region" description="Helical" evidence="10">
    <location>
        <begin position="23"/>
        <end position="46"/>
    </location>
</feature>
<keyword evidence="10" id="KW-1133">Transmembrane helix</keyword>
<name>A0ABN6E0S2_9BACT</name>
<evidence type="ECO:0000256" key="6">
    <source>
        <dbReference type="ARBA" id="ARBA00022840"/>
    </source>
</evidence>
<dbReference type="InterPro" id="IPR005702">
    <property type="entry name" value="Wzc-like_C"/>
</dbReference>
<evidence type="ECO:0000256" key="2">
    <source>
        <dbReference type="ARBA" id="ARBA00011903"/>
    </source>
</evidence>
<keyword evidence="9" id="KW-0175">Coiled coil</keyword>
<dbReference type="RefSeq" id="WP_221249186.1">
    <property type="nucleotide sequence ID" value="NZ_AP024355.1"/>
</dbReference>
<keyword evidence="10" id="KW-0472">Membrane</keyword>
<dbReference type="Proteomes" id="UP001319827">
    <property type="component" value="Chromosome"/>
</dbReference>
<evidence type="ECO:0000256" key="3">
    <source>
        <dbReference type="ARBA" id="ARBA00022679"/>
    </source>
</evidence>
<reference evidence="13 14" key="1">
    <citation type="journal article" date="2016" name="C (Basel)">
        <title>Selective Growth of and Electricity Production by Marine Exoelectrogenic Bacteria in Self-Aggregated Hydrogel of Microbially Reduced Graphene Oxide.</title>
        <authorList>
            <person name="Yoshida N."/>
            <person name="Goto Y."/>
            <person name="Miyata Y."/>
        </authorList>
    </citation>
    <scope>NUCLEOTIDE SEQUENCE [LARGE SCALE GENOMIC DNA]</scope>
    <source>
        <strain evidence="13 14">NIT-T3</strain>
    </source>
</reference>
<dbReference type="PANTHER" id="PTHR32309:SF13">
    <property type="entry name" value="FERRIC ENTEROBACTIN TRANSPORT PROTEIN FEPE"/>
    <property type="match status" value="1"/>
</dbReference>
<evidence type="ECO:0000256" key="7">
    <source>
        <dbReference type="ARBA" id="ARBA00023137"/>
    </source>
</evidence>
<dbReference type="InterPro" id="IPR025669">
    <property type="entry name" value="AAA_dom"/>
</dbReference>
<gene>
    <name evidence="13" type="ORF">DESUT3_28510</name>
</gene>
<evidence type="ECO:0000259" key="11">
    <source>
        <dbReference type="Pfam" id="PF13614"/>
    </source>
</evidence>
<dbReference type="NCBIfam" id="TIGR01007">
    <property type="entry name" value="eps_fam"/>
    <property type="match status" value="1"/>
</dbReference>
<comment type="catalytic activity">
    <reaction evidence="8">
        <text>L-tyrosyl-[protein] + ATP = O-phospho-L-tyrosyl-[protein] + ADP + H(+)</text>
        <dbReference type="Rhea" id="RHEA:10596"/>
        <dbReference type="Rhea" id="RHEA-COMP:10136"/>
        <dbReference type="Rhea" id="RHEA-COMP:20101"/>
        <dbReference type="ChEBI" id="CHEBI:15378"/>
        <dbReference type="ChEBI" id="CHEBI:30616"/>
        <dbReference type="ChEBI" id="CHEBI:46858"/>
        <dbReference type="ChEBI" id="CHEBI:61978"/>
        <dbReference type="ChEBI" id="CHEBI:456216"/>
        <dbReference type="EC" id="2.7.10.2"/>
    </reaction>
</comment>
<keyword evidence="5" id="KW-0418">Kinase</keyword>
<reference evidence="13 14" key="2">
    <citation type="journal article" date="2021" name="Int. J. Syst. Evol. Microbiol.">
        <title>Isolation and Polyphasic Characterization of Desulfuromonas versatilis sp. Nov., an Electrogenic Bacteria Capable of Versatile Metabolism Isolated from a Graphene Oxide-Reducing Enrichment Culture.</title>
        <authorList>
            <person name="Xie L."/>
            <person name="Yoshida N."/>
            <person name="Ishii S."/>
            <person name="Meng L."/>
        </authorList>
    </citation>
    <scope>NUCLEOTIDE SEQUENCE [LARGE SCALE GENOMIC DNA]</scope>
    <source>
        <strain evidence="13 14">NIT-T3</strain>
    </source>
</reference>
<evidence type="ECO:0000313" key="14">
    <source>
        <dbReference type="Proteomes" id="UP001319827"/>
    </source>
</evidence>
<organism evidence="13 14">
    <name type="scientific">Desulfuromonas versatilis</name>
    <dbReference type="NCBI Taxonomy" id="2802975"/>
    <lineage>
        <taxon>Bacteria</taxon>
        <taxon>Pseudomonadati</taxon>
        <taxon>Thermodesulfobacteriota</taxon>
        <taxon>Desulfuromonadia</taxon>
        <taxon>Desulfuromonadales</taxon>
        <taxon>Desulfuromonadaceae</taxon>
        <taxon>Desulfuromonas</taxon>
    </lineage>
</organism>
<dbReference type="PANTHER" id="PTHR32309">
    <property type="entry name" value="TYROSINE-PROTEIN KINASE"/>
    <property type="match status" value="1"/>
</dbReference>
<dbReference type="InterPro" id="IPR032807">
    <property type="entry name" value="GNVR"/>
</dbReference>
<dbReference type="Pfam" id="PF13807">
    <property type="entry name" value="GNVR"/>
    <property type="match status" value="1"/>
</dbReference>
<evidence type="ECO:0000313" key="13">
    <source>
        <dbReference type="EMBL" id="BCR05782.1"/>
    </source>
</evidence>
<evidence type="ECO:0000256" key="5">
    <source>
        <dbReference type="ARBA" id="ARBA00022777"/>
    </source>
</evidence>
<dbReference type="InterPro" id="IPR050445">
    <property type="entry name" value="Bact_polysacc_biosynth/exp"/>
</dbReference>
<dbReference type="Pfam" id="PF13614">
    <property type="entry name" value="AAA_31"/>
    <property type="match status" value="1"/>
</dbReference>
<sequence>MLISDREMHLRDYLKVVSKRRGAVTTFFGATFLLVLLATFAATPLYEGKTRIVIEKVQPSDLTGRGRADSMDPEFYETQYQLLKSRAVAYRVMAMLSLEENYDAYRQESRKSASGLQSLWLWTKDLKNQLATFLKIRKPDGEPSAQPSKKEWIADQLLENLKVRPLENSRIVSIIYESPNPELAALVPNATVKAYVEETLEMKMESSRRTLEWMSKKAEVERAKLENAEQNLQAYMGANNILTVEDRVAVVPEQLSEISSQLVRAESKRKELEILYQKVKGVSGDTDLAETVAAIASDTTLQALRAQIVEAEKSIMELSGKFGQKHPVMIKARGDLQVLRRKRSHEVARIIESIKNEYELAVSVEAGLRDQLAKTKSEALVLNEKFIQYGALKREVDTNRQMFDALLLRMKEQSITEENQAADLWIVEEAKAPGKPAKPWKGVNLLLGSILGLFGGVGLAFFLEYLDNTIKNPEEAEAGLGAAVLGIVPLCHDRHPIEEVVLKEPRSAFAESYKALRTALLLSSADSPPGKILITSSLPGEGKTTTSVNLAVALAQSEHRVLLIDGDLRKPRIHKIFRLTNQKGLSTYLAGTTGGDILEKGPLANLTVIPAGPIAPNPSELLASSRMKKLLDTLKQEFDIIICDSPPVLSVADARILSRFFEGTVLVTRAGQTTYEVAKKTLKILHDINAPVLGLMINSLDHKEGEDYYNAYYAAPEPAQKGSMAGERIA</sequence>
<feature type="domain" description="Tyrosine-protein kinase G-rich" evidence="12">
    <location>
        <begin position="392"/>
        <end position="462"/>
    </location>
</feature>
<proteinExistence type="inferred from homology"/>
<evidence type="ECO:0000256" key="10">
    <source>
        <dbReference type="SAM" id="Phobius"/>
    </source>
</evidence>
<keyword evidence="3" id="KW-0808">Transferase</keyword>
<evidence type="ECO:0000256" key="9">
    <source>
        <dbReference type="SAM" id="Coils"/>
    </source>
</evidence>
<evidence type="ECO:0000256" key="8">
    <source>
        <dbReference type="ARBA" id="ARBA00051245"/>
    </source>
</evidence>
<keyword evidence="4" id="KW-0547">Nucleotide-binding</keyword>
<keyword evidence="6" id="KW-0067">ATP-binding</keyword>
<accession>A0ABN6E0S2</accession>
<dbReference type="Gene3D" id="3.40.50.300">
    <property type="entry name" value="P-loop containing nucleotide triphosphate hydrolases"/>
    <property type="match status" value="1"/>
</dbReference>
<keyword evidence="10" id="KW-0812">Transmembrane</keyword>
<keyword evidence="7" id="KW-0829">Tyrosine-protein kinase</keyword>
<evidence type="ECO:0000256" key="1">
    <source>
        <dbReference type="ARBA" id="ARBA00007316"/>
    </source>
</evidence>
<keyword evidence="14" id="KW-1185">Reference proteome</keyword>
<evidence type="ECO:0000256" key="4">
    <source>
        <dbReference type="ARBA" id="ARBA00022741"/>
    </source>
</evidence>
<comment type="similarity">
    <text evidence="1">Belongs to the CpsD/CapB family.</text>
</comment>
<feature type="domain" description="AAA" evidence="11">
    <location>
        <begin position="539"/>
        <end position="657"/>
    </location>
</feature>
<evidence type="ECO:0000259" key="12">
    <source>
        <dbReference type="Pfam" id="PF13807"/>
    </source>
</evidence>
<dbReference type="EMBL" id="AP024355">
    <property type="protein sequence ID" value="BCR05782.1"/>
    <property type="molecule type" value="Genomic_DNA"/>
</dbReference>